<dbReference type="PANTHER" id="PTHR42648:SF32">
    <property type="entry name" value="RIBONUCLEASE H-LIKE DOMAIN, GAG-PRE-INTEGRASE DOMAIN PROTEIN-RELATED"/>
    <property type="match status" value="1"/>
</dbReference>
<dbReference type="AlphaFoldDB" id="A0A8S0RJL7"/>
<accession>A0A8S0RJL7</accession>
<dbReference type="InterPro" id="IPR039537">
    <property type="entry name" value="Retrotran_Ty1/copia-like"/>
</dbReference>
<comment type="caution">
    <text evidence="2">The sequence shown here is derived from an EMBL/GenBank/DDBJ whole genome shotgun (WGS) entry which is preliminary data.</text>
</comment>
<dbReference type="GO" id="GO:0015074">
    <property type="term" value="P:DNA integration"/>
    <property type="evidence" value="ECO:0007669"/>
    <property type="project" value="InterPro"/>
</dbReference>
<evidence type="ECO:0000313" key="2">
    <source>
        <dbReference type="EMBL" id="CAA2979436.1"/>
    </source>
</evidence>
<organism evidence="2 3">
    <name type="scientific">Olea europaea subsp. europaea</name>
    <dbReference type="NCBI Taxonomy" id="158383"/>
    <lineage>
        <taxon>Eukaryota</taxon>
        <taxon>Viridiplantae</taxon>
        <taxon>Streptophyta</taxon>
        <taxon>Embryophyta</taxon>
        <taxon>Tracheophyta</taxon>
        <taxon>Spermatophyta</taxon>
        <taxon>Magnoliopsida</taxon>
        <taxon>eudicotyledons</taxon>
        <taxon>Gunneridae</taxon>
        <taxon>Pentapetalae</taxon>
        <taxon>asterids</taxon>
        <taxon>lamiids</taxon>
        <taxon>Lamiales</taxon>
        <taxon>Oleaceae</taxon>
        <taxon>Oleeae</taxon>
        <taxon>Olea</taxon>
    </lineage>
</organism>
<reference evidence="2 3" key="1">
    <citation type="submission" date="2019-12" db="EMBL/GenBank/DDBJ databases">
        <authorList>
            <person name="Alioto T."/>
            <person name="Alioto T."/>
            <person name="Gomez Garrido J."/>
        </authorList>
    </citation>
    <scope>NUCLEOTIDE SEQUENCE [LARGE SCALE GENOMIC DNA]</scope>
</reference>
<proteinExistence type="predicted"/>
<gene>
    <name evidence="2" type="ORF">OLEA9_A111543</name>
</gene>
<dbReference type="InterPro" id="IPR001584">
    <property type="entry name" value="Integrase_cat-core"/>
</dbReference>
<dbReference type="SUPFAM" id="SSF53098">
    <property type="entry name" value="Ribonuclease H-like"/>
    <property type="match status" value="1"/>
</dbReference>
<dbReference type="Pfam" id="PF00665">
    <property type="entry name" value="rve"/>
    <property type="match status" value="1"/>
</dbReference>
<dbReference type="PANTHER" id="PTHR42648">
    <property type="entry name" value="TRANSPOSASE, PUTATIVE-RELATED"/>
    <property type="match status" value="1"/>
</dbReference>
<dbReference type="Gramene" id="OE9A111543T1">
    <property type="protein sequence ID" value="OE9A111543C1"/>
    <property type="gene ID" value="OE9A111543"/>
</dbReference>
<name>A0A8S0RJL7_OLEEU</name>
<evidence type="ECO:0000313" key="3">
    <source>
        <dbReference type="Proteomes" id="UP000594638"/>
    </source>
</evidence>
<dbReference type="Proteomes" id="UP000594638">
    <property type="component" value="Unassembled WGS sequence"/>
</dbReference>
<dbReference type="InterPro" id="IPR012337">
    <property type="entry name" value="RNaseH-like_sf"/>
</dbReference>
<dbReference type="OrthoDB" id="913584at2759"/>
<dbReference type="InterPro" id="IPR036397">
    <property type="entry name" value="RNaseH_sf"/>
</dbReference>
<keyword evidence="3" id="KW-1185">Reference proteome</keyword>
<dbReference type="EMBL" id="CACTIH010003629">
    <property type="protein sequence ID" value="CAA2979436.1"/>
    <property type="molecule type" value="Genomic_DNA"/>
</dbReference>
<feature type="domain" description="Integrase catalytic" evidence="1">
    <location>
        <begin position="47"/>
        <end position="208"/>
    </location>
</feature>
<evidence type="ECO:0000259" key="1">
    <source>
        <dbReference type="PROSITE" id="PS50994"/>
    </source>
</evidence>
<sequence>MDLLSKNFKNCFVKGLPNLKFEKDKICDACQFGKQVKSSFKPKIYTSTIKPLQLLHMDLFGPSRTASLGGKHYAFVIVYNFSRFTWVIFLSLKEEVLKTFKYFCKKVENEKGYSISTIRSDHSGEFDNVGFDDFCKEHGYEHNFSAPRTSQQNGVVERKNRTLQEMTRSMLNENNLPKFFWAEAINTACYIINRVFVSKRKTKTPYEL</sequence>
<dbReference type="Gene3D" id="3.30.420.10">
    <property type="entry name" value="Ribonuclease H-like superfamily/Ribonuclease H"/>
    <property type="match status" value="1"/>
</dbReference>
<protein>
    <submittedName>
        <fullName evidence="2">Retrovirus-related Pol poly from transposon TNT 1-94, partial</fullName>
    </submittedName>
</protein>
<dbReference type="GO" id="GO:0003676">
    <property type="term" value="F:nucleic acid binding"/>
    <property type="evidence" value="ECO:0007669"/>
    <property type="project" value="InterPro"/>
</dbReference>
<dbReference type="PROSITE" id="PS50994">
    <property type="entry name" value="INTEGRASE"/>
    <property type="match status" value="1"/>
</dbReference>